<feature type="region of interest" description="Disordered" evidence="6">
    <location>
        <begin position="194"/>
        <end position="225"/>
    </location>
</feature>
<dbReference type="AlphaFoldDB" id="A0A7Y0G8Q5"/>
<feature type="chain" id="PRO_5030679667" evidence="7">
    <location>
        <begin position="19"/>
        <end position="225"/>
    </location>
</feature>
<evidence type="ECO:0000256" key="2">
    <source>
        <dbReference type="ARBA" id="ARBA00008854"/>
    </source>
</evidence>
<keyword evidence="3" id="KW-0812">Transmembrane</keyword>
<comment type="caution">
    <text evidence="8">The sequence shown here is derived from an EMBL/GenBank/DDBJ whole genome shotgun (WGS) entry which is preliminary data.</text>
</comment>
<evidence type="ECO:0000256" key="5">
    <source>
        <dbReference type="ARBA" id="ARBA00023136"/>
    </source>
</evidence>
<dbReference type="Proteomes" id="UP000583556">
    <property type="component" value="Unassembled WGS sequence"/>
</dbReference>
<dbReference type="PANTHER" id="PTHR34478">
    <property type="entry name" value="PROTEIN LEMA"/>
    <property type="match status" value="1"/>
</dbReference>
<dbReference type="InterPro" id="IPR007156">
    <property type="entry name" value="MamQ_LemA"/>
</dbReference>
<keyword evidence="7" id="KW-0732">Signal</keyword>
<proteinExistence type="inferred from homology"/>
<dbReference type="SUPFAM" id="SSF140478">
    <property type="entry name" value="LemA-like"/>
    <property type="match status" value="1"/>
</dbReference>
<keyword evidence="9" id="KW-1185">Reference proteome</keyword>
<evidence type="ECO:0000256" key="6">
    <source>
        <dbReference type="SAM" id="MobiDB-lite"/>
    </source>
</evidence>
<gene>
    <name evidence="8" type="ORF">HHL27_00090</name>
</gene>
<feature type="compositionally biased region" description="Low complexity" evidence="6">
    <location>
        <begin position="201"/>
        <end position="225"/>
    </location>
</feature>
<dbReference type="GO" id="GO:0016020">
    <property type="term" value="C:membrane"/>
    <property type="evidence" value="ECO:0007669"/>
    <property type="project" value="UniProtKB-SubCell"/>
</dbReference>
<evidence type="ECO:0000256" key="7">
    <source>
        <dbReference type="SAM" id="SignalP"/>
    </source>
</evidence>
<dbReference type="InterPro" id="IPR023353">
    <property type="entry name" value="LemA-like_dom_sf"/>
</dbReference>
<name>A0A7Y0G8Q5_9SPHN</name>
<keyword evidence="4" id="KW-1133">Transmembrane helix</keyword>
<evidence type="ECO:0000256" key="1">
    <source>
        <dbReference type="ARBA" id="ARBA00004167"/>
    </source>
</evidence>
<feature type="signal peptide" evidence="7">
    <location>
        <begin position="1"/>
        <end position="18"/>
    </location>
</feature>
<reference evidence="8 9" key="1">
    <citation type="submission" date="2020-04" db="EMBL/GenBank/DDBJ databases">
        <title>Novosphingobium sp. TW-4 isolated from soil.</title>
        <authorList>
            <person name="Dahal R.H."/>
            <person name="Chaudhary D.K."/>
        </authorList>
    </citation>
    <scope>NUCLEOTIDE SEQUENCE [LARGE SCALE GENOMIC DNA]</scope>
    <source>
        <strain evidence="8 9">TW-4</strain>
    </source>
</reference>
<dbReference type="PANTHER" id="PTHR34478:SF2">
    <property type="entry name" value="MEMBRANE PROTEIN"/>
    <property type="match status" value="1"/>
</dbReference>
<dbReference type="EMBL" id="JABBGM010000001">
    <property type="protein sequence ID" value="NML92079.1"/>
    <property type="molecule type" value="Genomic_DNA"/>
</dbReference>
<evidence type="ECO:0000313" key="9">
    <source>
        <dbReference type="Proteomes" id="UP000583556"/>
    </source>
</evidence>
<organism evidence="8 9">
    <name type="scientific">Novosphingobium olei</name>
    <dbReference type="NCBI Taxonomy" id="2728851"/>
    <lineage>
        <taxon>Bacteria</taxon>
        <taxon>Pseudomonadati</taxon>
        <taxon>Pseudomonadota</taxon>
        <taxon>Alphaproteobacteria</taxon>
        <taxon>Sphingomonadales</taxon>
        <taxon>Sphingomonadaceae</taxon>
        <taxon>Novosphingobium</taxon>
    </lineage>
</organism>
<keyword evidence="5" id="KW-0472">Membrane</keyword>
<sequence>MAASFLSRLTRFAFVAAAAAGLSACGVNSIPTAEENAKAKWADVQNQYQRRADLIPNLVATVKGYAKQEQDTLTKVTEARAKATSVQISAADVTDPAKMAQYQAAQGQLSAGLGRLLASVEAYPDLKSNQNFLALQSQLEGTENRIAVARRDYNEAVQAYNTTIRTFPAVIGAKVIYGAKPMVPFQATTPGADTAPTVSFDSPAAPAAAPANDNAAAPASQAAGQ</sequence>
<accession>A0A7Y0G8Q5</accession>
<evidence type="ECO:0000256" key="4">
    <source>
        <dbReference type="ARBA" id="ARBA00022989"/>
    </source>
</evidence>
<dbReference type="Pfam" id="PF04011">
    <property type="entry name" value="LemA"/>
    <property type="match status" value="1"/>
</dbReference>
<protein>
    <submittedName>
        <fullName evidence="8">LemA family protein</fullName>
    </submittedName>
</protein>
<evidence type="ECO:0000256" key="3">
    <source>
        <dbReference type="ARBA" id="ARBA00022692"/>
    </source>
</evidence>
<comment type="similarity">
    <text evidence="2">Belongs to the LemA family.</text>
</comment>
<comment type="subcellular location">
    <subcellularLocation>
        <location evidence="1">Membrane</location>
        <topology evidence="1">Single-pass membrane protein</topology>
    </subcellularLocation>
</comment>
<evidence type="ECO:0000313" key="8">
    <source>
        <dbReference type="EMBL" id="NML92079.1"/>
    </source>
</evidence>
<dbReference type="RefSeq" id="WP_169491364.1">
    <property type="nucleotide sequence ID" value="NZ_AP029021.1"/>
</dbReference>
<dbReference type="Gene3D" id="1.20.1440.20">
    <property type="entry name" value="LemA-like domain"/>
    <property type="match status" value="1"/>
</dbReference>